<evidence type="ECO:0000256" key="4">
    <source>
        <dbReference type="PROSITE-ProRule" id="PRU00221"/>
    </source>
</evidence>
<keyword evidence="2 4" id="KW-0853">WD repeat</keyword>
<dbReference type="Proteomes" id="UP000002640">
    <property type="component" value="Unassembled WGS sequence"/>
</dbReference>
<dbReference type="InterPro" id="IPR019775">
    <property type="entry name" value="WD40_repeat_CS"/>
</dbReference>
<dbReference type="GO" id="GO:0016567">
    <property type="term" value="P:protein ubiquitination"/>
    <property type="evidence" value="ECO:0007669"/>
    <property type="project" value="TreeGrafter"/>
</dbReference>
<dbReference type="InterPro" id="IPR040323">
    <property type="entry name" value="EIPR1"/>
</dbReference>
<name>G4YST7_PHYSP</name>
<dbReference type="OMA" id="HQFLALH"/>
<dbReference type="PANTHER" id="PTHR14205:SF15">
    <property type="entry name" value="EARP AND GARP COMPLEX-INTERACTING PROTEIN 1"/>
    <property type="match status" value="1"/>
</dbReference>
<gene>
    <name evidence="6" type="ORF">PHYSODRAFT_253154</name>
</gene>
<dbReference type="Gene3D" id="2.130.10.10">
    <property type="entry name" value="YVTN repeat-like/Quinoprotein amine dehydrogenase"/>
    <property type="match status" value="1"/>
</dbReference>
<dbReference type="InterPro" id="IPR015943">
    <property type="entry name" value="WD40/YVTN_repeat-like_dom_sf"/>
</dbReference>
<dbReference type="EMBL" id="JH159152">
    <property type="protein sequence ID" value="EGZ24209.1"/>
    <property type="molecule type" value="Genomic_DNA"/>
</dbReference>
<dbReference type="SUPFAM" id="SSF50978">
    <property type="entry name" value="WD40 repeat-like"/>
    <property type="match status" value="1"/>
</dbReference>
<organism evidence="6 7">
    <name type="scientific">Phytophthora sojae (strain P6497)</name>
    <name type="common">Soybean stem and root rot agent</name>
    <name type="synonym">Phytophthora megasperma f. sp. glycines</name>
    <dbReference type="NCBI Taxonomy" id="1094619"/>
    <lineage>
        <taxon>Eukaryota</taxon>
        <taxon>Sar</taxon>
        <taxon>Stramenopiles</taxon>
        <taxon>Oomycota</taxon>
        <taxon>Peronosporomycetes</taxon>
        <taxon>Peronosporales</taxon>
        <taxon>Peronosporaceae</taxon>
        <taxon>Phytophthora</taxon>
    </lineage>
</organism>
<keyword evidence="7" id="KW-1185">Reference proteome</keyword>
<dbReference type="InParanoid" id="G4YST7"/>
<dbReference type="PANTHER" id="PTHR14205">
    <property type="entry name" value="WD-REPEAT PROTEIN"/>
    <property type="match status" value="1"/>
</dbReference>
<dbReference type="Pfam" id="PF23609">
    <property type="entry name" value="Beta-prop_EIPR1"/>
    <property type="match status" value="1"/>
</dbReference>
<comment type="similarity">
    <text evidence="1">Belongs to the WD repeat EIPR1 family.</text>
</comment>
<dbReference type="GeneID" id="20638344"/>
<evidence type="ECO:0000313" key="7">
    <source>
        <dbReference type="Proteomes" id="UP000002640"/>
    </source>
</evidence>
<evidence type="ECO:0000256" key="2">
    <source>
        <dbReference type="ARBA" id="ARBA00022574"/>
    </source>
</evidence>
<evidence type="ECO:0000259" key="5">
    <source>
        <dbReference type="Pfam" id="PF23609"/>
    </source>
</evidence>
<dbReference type="PROSITE" id="PS50294">
    <property type="entry name" value="WD_REPEATS_REGION"/>
    <property type="match status" value="2"/>
</dbReference>
<dbReference type="KEGG" id="psoj:PHYSODRAFT_253154"/>
<dbReference type="AlphaFoldDB" id="G4YST7"/>
<sequence length="396" mass="42798">MFGGGACSFSFGATVMEDVAEVLLRSVRSLEPVLAEKDRAQFFAGTSTLNQPNQIHLVEVSDNASDITTRQVFRHPGEVLSLAPSPQDRQLLVTCGKQREQATEASLWKLPDADEAVAPSGEDAEDSHAVDAAAQDLTQLAAFPAQKLPVSEVAWDATADSPTLASAHETLLRTWQLDGGSVEAQEKLELDVSMLGGTTKRGASALAWDPHHSSQLAFALGGSVRTWDLRAKQDSVSVEDAHPSATLSLDFNPNKPYAIASGGDDGKLKFWDLRNARKPVLSMNAHSHWVWSTRYHPQHDQLVLSGGSDATLALWRVSSISSSPLVELDERDLMDETAGGAAVADTLIRRVEEHEDAVYAARWAAGGDAWMFASVSYDGRLAVNQVPSTEKYKILL</sequence>
<feature type="repeat" description="WD" evidence="4">
    <location>
        <begin position="283"/>
        <end position="319"/>
    </location>
</feature>
<dbReference type="STRING" id="1094619.G4YST7"/>
<dbReference type="InterPro" id="IPR036322">
    <property type="entry name" value="WD40_repeat_dom_sf"/>
</dbReference>
<dbReference type="PROSITE" id="PS50082">
    <property type="entry name" value="WD_REPEATS_2"/>
    <property type="match status" value="2"/>
</dbReference>
<dbReference type="InterPro" id="IPR001680">
    <property type="entry name" value="WD40_rpt"/>
</dbReference>
<accession>G4YST7</accession>
<feature type="domain" description="EIPR1-like beta-propeller" evidence="5">
    <location>
        <begin position="28"/>
        <end position="315"/>
    </location>
</feature>
<evidence type="ECO:0000256" key="3">
    <source>
        <dbReference type="ARBA" id="ARBA00022737"/>
    </source>
</evidence>
<dbReference type="RefSeq" id="XP_009519497.1">
    <property type="nucleotide sequence ID" value="XM_009521202.1"/>
</dbReference>
<dbReference type="InterPro" id="IPR059104">
    <property type="entry name" value="Beta-prop_EIPR1-like"/>
</dbReference>
<keyword evidence="3" id="KW-0677">Repeat</keyword>
<dbReference type="SMART" id="SM00320">
    <property type="entry name" value="WD40"/>
    <property type="match status" value="6"/>
</dbReference>
<proteinExistence type="inferred from homology"/>
<dbReference type="PROSITE" id="PS00678">
    <property type="entry name" value="WD_REPEATS_1"/>
    <property type="match status" value="1"/>
</dbReference>
<protein>
    <recommendedName>
        <fullName evidence="5">EIPR1-like beta-propeller domain-containing protein</fullName>
    </recommendedName>
</protein>
<evidence type="ECO:0000313" key="6">
    <source>
        <dbReference type="EMBL" id="EGZ24209.1"/>
    </source>
</evidence>
<evidence type="ECO:0000256" key="1">
    <source>
        <dbReference type="ARBA" id="ARBA00005672"/>
    </source>
</evidence>
<reference evidence="6 7" key="1">
    <citation type="journal article" date="2006" name="Science">
        <title>Phytophthora genome sequences uncover evolutionary origins and mechanisms of pathogenesis.</title>
        <authorList>
            <person name="Tyler B.M."/>
            <person name="Tripathy S."/>
            <person name="Zhang X."/>
            <person name="Dehal P."/>
            <person name="Jiang R.H."/>
            <person name="Aerts A."/>
            <person name="Arredondo F.D."/>
            <person name="Baxter L."/>
            <person name="Bensasson D."/>
            <person name="Beynon J.L."/>
            <person name="Chapman J."/>
            <person name="Damasceno C.M."/>
            <person name="Dorrance A.E."/>
            <person name="Dou D."/>
            <person name="Dickerman A.W."/>
            <person name="Dubchak I.L."/>
            <person name="Garbelotto M."/>
            <person name="Gijzen M."/>
            <person name="Gordon S.G."/>
            <person name="Govers F."/>
            <person name="Grunwald N.J."/>
            <person name="Huang W."/>
            <person name="Ivors K.L."/>
            <person name="Jones R.W."/>
            <person name="Kamoun S."/>
            <person name="Krampis K."/>
            <person name="Lamour K.H."/>
            <person name="Lee M.K."/>
            <person name="McDonald W.H."/>
            <person name="Medina M."/>
            <person name="Meijer H.J."/>
            <person name="Nordberg E.K."/>
            <person name="Maclean D.J."/>
            <person name="Ospina-Giraldo M.D."/>
            <person name="Morris P.F."/>
            <person name="Phuntumart V."/>
            <person name="Putnam N.H."/>
            <person name="Rash S."/>
            <person name="Rose J.K."/>
            <person name="Sakihama Y."/>
            <person name="Salamov A.A."/>
            <person name="Savidor A."/>
            <person name="Scheuring C.F."/>
            <person name="Smith B.M."/>
            <person name="Sobral B.W."/>
            <person name="Terry A."/>
            <person name="Torto-Alalibo T.A."/>
            <person name="Win J."/>
            <person name="Xu Z."/>
            <person name="Zhang H."/>
            <person name="Grigoriev I.V."/>
            <person name="Rokhsar D.S."/>
            <person name="Boore J.L."/>
        </authorList>
    </citation>
    <scope>NUCLEOTIDE SEQUENCE [LARGE SCALE GENOMIC DNA]</scope>
    <source>
        <strain evidence="6 7">P6497</strain>
    </source>
</reference>
<feature type="repeat" description="WD" evidence="4">
    <location>
        <begin position="239"/>
        <end position="281"/>
    </location>
</feature>
<dbReference type="SMR" id="G4YST7"/>